<evidence type="ECO:0000256" key="6">
    <source>
        <dbReference type="ARBA" id="ARBA00022989"/>
    </source>
</evidence>
<comment type="caution">
    <text evidence="12">The sequence shown here is derived from an EMBL/GenBank/DDBJ whole genome shotgun (WGS) entry which is preliminary data.</text>
</comment>
<dbReference type="Proteomes" id="UP001465153">
    <property type="component" value="Unassembled WGS sequence"/>
</dbReference>
<evidence type="ECO:0000256" key="2">
    <source>
        <dbReference type="ARBA" id="ARBA00022475"/>
    </source>
</evidence>
<dbReference type="PANTHER" id="PTHR35851:SF1">
    <property type="entry name" value="CELL DIVISION PROTEIN FTSQ"/>
    <property type="match status" value="1"/>
</dbReference>
<dbReference type="Gene3D" id="3.10.20.310">
    <property type="entry name" value="membrane protein fhac"/>
    <property type="match status" value="1"/>
</dbReference>
<comment type="similarity">
    <text evidence="9">Belongs to the FtsQ/DivIB family. FtsQ subfamily.</text>
</comment>
<keyword evidence="5 9" id="KW-0812">Transmembrane</keyword>
<evidence type="ECO:0000256" key="1">
    <source>
        <dbReference type="ARBA" id="ARBA00004370"/>
    </source>
</evidence>
<evidence type="ECO:0000256" key="3">
    <source>
        <dbReference type="ARBA" id="ARBA00022519"/>
    </source>
</evidence>
<keyword evidence="2 9" id="KW-1003">Cell membrane</keyword>
<keyword evidence="13" id="KW-1185">Reference proteome</keyword>
<dbReference type="InterPro" id="IPR026579">
    <property type="entry name" value="FtsQ"/>
</dbReference>
<proteinExistence type="inferred from homology"/>
<evidence type="ECO:0000256" key="9">
    <source>
        <dbReference type="HAMAP-Rule" id="MF_00911"/>
    </source>
</evidence>
<evidence type="ECO:0000256" key="4">
    <source>
        <dbReference type="ARBA" id="ARBA00022618"/>
    </source>
</evidence>
<feature type="region of interest" description="Disordered" evidence="10">
    <location>
        <begin position="20"/>
        <end position="40"/>
    </location>
</feature>
<dbReference type="InterPro" id="IPR034746">
    <property type="entry name" value="POTRA"/>
</dbReference>
<evidence type="ECO:0000313" key="13">
    <source>
        <dbReference type="Proteomes" id="UP001465153"/>
    </source>
</evidence>
<dbReference type="PROSITE" id="PS51779">
    <property type="entry name" value="POTRA"/>
    <property type="match status" value="1"/>
</dbReference>
<keyword evidence="6 9" id="KW-1133">Transmembrane helix</keyword>
<comment type="subcellular location">
    <subcellularLocation>
        <location evidence="9">Cell inner membrane</location>
        <topology evidence="9">Single-pass type II membrane protein</topology>
    </subcellularLocation>
    <subcellularLocation>
        <location evidence="1">Membrane</location>
    </subcellularLocation>
    <text evidence="9">Localizes to the division septum.</text>
</comment>
<dbReference type="HAMAP" id="MF_00911">
    <property type="entry name" value="FtsQ_subfam"/>
    <property type="match status" value="1"/>
</dbReference>
<feature type="transmembrane region" description="Helical" evidence="9">
    <location>
        <begin position="45"/>
        <end position="69"/>
    </location>
</feature>
<evidence type="ECO:0000256" key="10">
    <source>
        <dbReference type="SAM" id="MobiDB-lite"/>
    </source>
</evidence>
<dbReference type="Pfam" id="PF03799">
    <property type="entry name" value="FtsQ_DivIB_C"/>
    <property type="match status" value="1"/>
</dbReference>
<keyword evidence="4 9" id="KW-0132">Cell division</keyword>
<gene>
    <name evidence="9" type="primary">ftsQ</name>
    <name evidence="12" type="ORF">NBRC116591_00830</name>
</gene>
<name>A0ABQ0A3Q4_9GAMM</name>
<keyword evidence="8 9" id="KW-0131">Cell cycle</keyword>
<organism evidence="12 13">
    <name type="scientific">Sessilibacter corallicola</name>
    <dbReference type="NCBI Taxonomy" id="2904075"/>
    <lineage>
        <taxon>Bacteria</taxon>
        <taxon>Pseudomonadati</taxon>
        <taxon>Pseudomonadota</taxon>
        <taxon>Gammaproteobacteria</taxon>
        <taxon>Cellvibrionales</taxon>
        <taxon>Cellvibrionaceae</taxon>
        <taxon>Sessilibacter</taxon>
    </lineage>
</organism>
<evidence type="ECO:0000256" key="8">
    <source>
        <dbReference type="ARBA" id="ARBA00023306"/>
    </source>
</evidence>
<evidence type="ECO:0000313" key="12">
    <source>
        <dbReference type="EMBL" id="GAA6166273.1"/>
    </source>
</evidence>
<dbReference type="EMBL" id="BAABWN010000001">
    <property type="protein sequence ID" value="GAA6166273.1"/>
    <property type="molecule type" value="Genomic_DNA"/>
</dbReference>
<dbReference type="Pfam" id="PF08478">
    <property type="entry name" value="POTRA_1"/>
    <property type="match status" value="1"/>
</dbReference>
<sequence length="289" mass="32438">MTAAFLFRANRLNGQLVAKSTKRGASSTKRKPKGKSDKTPGKQRVLSWIIAFSVLSMLAVGAVLLGVLARQKTLEVVDRSVSAVIVDGDLEQVSLERFESLVEPLVDKSFLGLDLNRLKRQLESDPWIAQATLNRQWPDKLKVTLVEETAIARWGNDSFLNQAGKRIDIGRNNFLTQLPGLNGPEGTEIKVTEQFMSFSSQLRLHGLDPVWLTLGDDYSWTLGLDNKISVILGKNNIEDKLERFVVVYEKHLIDEANNIESVDLRYRNGVAVNWKNISVKKQNTQPLNQ</sequence>
<comment type="function">
    <text evidence="9">Essential cell division protein. May link together the upstream cell division proteins, which are predominantly cytoplasmic, with the downstream cell division proteins, which are predominantly periplasmic. May control correct divisome assembly.</text>
</comment>
<protein>
    <recommendedName>
        <fullName evidence="9">Cell division protein FtsQ</fullName>
    </recommendedName>
</protein>
<accession>A0ABQ0A3Q4</accession>
<dbReference type="PANTHER" id="PTHR35851">
    <property type="entry name" value="CELL DIVISION PROTEIN FTSQ"/>
    <property type="match status" value="1"/>
</dbReference>
<keyword evidence="3 9" id="KW-0997">Cell inner membrane</keyword>
<evidence type="ECO:0000256" key="5">
    <source>
        <dbReference type="ARBA" id="ARBA00022692"/>
    </source>
</evidence>
<feature type="domain" description="POTRA" evidence="11">
    <location>
        <begin position="79"/>
        <end position="148"/>
    </location>
</feature>
<comment type="subunit">
    <text evidence="9">Part of a complex composed of FtsB, FtsL and FtsQ.</text>
</comment>
<dbReference type="RefSeq" id="WP_353301261.1">
    <property type="nucleotide sequence ID" value="NZ_BAABWN010000001.1"/>
</dbReference>
<reference evidence="12 13" key="1">
    <citation type="submission" date="2024-04" db="EMBL/GenBank/DDBJ databases">
        <title>Draft genome sequence of Sessilibacter corallicola NBRC 116591.</title>
        <authorList>
            <person name="Miyakawa T."/>
            <person name="Kusuya Y."/>
            <person name="Miura T."/>
        </authorList>
    </citation>
    <scope>NUCLEOTIDE SEQUENCE [LARGE SCALE GENOMIC DNA]</scope>
    <source>
        <strain evidence="12 13">KU-00831-HH</strain>
    </source>
</reference>
<dbReference type="InterPro" id="IPR045335">
    <property type="entry name" value="FtsQ_C_sf"/>
</dbReference>
<dbReference type="Gene3D" id="3.40.50.11690">
    <property type="entry name" value="Cell division protein FtsQ/DivIB"/>
    <property type="match status" value="1"/>
</dbReference>
<evidence type="ECO:0000256" key="7">
    <source>
        <dbReference type="ARBA" id="ARBA00023136"/>
    </source>
</evidence>
<dbReference type="InterPro" id="IPR013685">
    <property type="entry name" value="POTRA_FtsQ_type"/>
</dbReference>
<dbReference type="InterPro" id="IPR005548">
    <property type="entry name" value="Cell_div_FtsQ/DivIB_C"/>
</dbReference>
<evidence type="ECO:0000259" key="11">
    <source>
        <dbReference type="PROSITE" id="PS51779"/>
    </source>
</evidence>
<keyword evidence="7 9" id="KW-0472">Membrane</keyword>